<accession>A0A2P2Q463</accession>
<evidence type="ECO:0000313" key="1">
    <source>
        <dbReference type="EMBL" id="MBX61761.1"/>
    </source>
</evidence>
<organism evidence="1">
    <name type="scientific">Rhizophora mucronata</name>
    <name type="common">Asiatic mangrove</name>
    <dbReference type="NCBI Taxonomy" id="61149"/>
    <lineage>
        <taxon>Eukaryota</taxon>
        <taxon>Viridiplantae</taxon>
        <taxon>Streptophyta</taxon>
        <taxon>Embryophyta</taxon>
        <taxon>Tracheophyta</taxon>
        <taxon>Spermatophyta</taxon>
        <taxon>Magnoliopsida</taxon>
        <taxon>eudicotyledons</taxon>
        <taxon>Gunneridae</taxon>
        <taxon>Pentapetalae</taxon>
        <taxon>rosids</taxon>
        <taxon>fabids</taxon>
        <taxon>Malpighiales</taxon>
        <taxon>Rhizophoraceae</taxon>
        <taxon>Rhizophora</taxon>
    </lineage>
</organism>
<sequence>MMAFKCIWLPKAREKCYNFTLMC</sequence>
<proteinExistence type="predicted"/>
<reference evidence="1" key="1">
    <citation type="submission" date="2018-02" db="EMBL/GenBank/DDBJ databases">
        <title>Rhizophora mucronata_Transcriptome.</title>
        <authorList>
            <person name="Meera S.P."/>
            <person name="Sreeshan A."/>
            <person name="Augustine A."/>
        </authorList>
    </citation>
    <scope>NUCLEOTIDE SEQUENCE</scope>
    <source>
        <tissue evidence="1">Leaf</tissue>
    </source>
</reference>
<name>A0A2P2Q463_RHIMU</name>
<protein>
    <submittedName>
        <fullName evidence="1">Uncharacterized protein</fullName>
    </submittedName>
</protein>
<dbReference type="AlphaFoldDB" id="A0A2P2Q463"/>
<dbReference type="EMBL" id="GGEC01081277">
    <property type="protein sequence ID" value="MBX61761.1"/>
    <property type="molecule type" value="Transcribed_RNA"/>
</dbReference>